<proteinExistence type="predicted"/>
<dbReference type="EMBL" id="CAJJDN010000169">
    <property type="protein sequence ID" value="CAD8126666.1"/>
    <property type="molecule type" value="Genomic_DNA"/>
</dbReference>
<evidence type="ECO:0000313" key="1">
    <source>
        <dbReference type="EMBL" id="CAD8126666.1"/>
    </source>
</evidence>
<name>A0A8S1REG4_9CILI</name>
<dbReference type="Proteomes" id="UP000692954">
    <property type="component" value="Unassembled WGS sequence"/>
</dbReference>
<comment type="caution">
    <text evidence="1">The sequence shown here is derived from an EMBL/GenBank/DDBJ whole genome shotgun (WGS) entry which is preliminary data.</text>
</comment>
<reference evidence="1" key="1">
    <citation type="submission" date="2021-01" db="EMBL/GenBank/DDBJ databases">
        <authorList>
            <consortium name="Genoscope - CEA"/>
            <person name="William W."/>
        </authorList>
    </citation>
    <scope>NUCLEOTIDE SEQUENCE</scope>
</reference>
<accession>A0A8S1REG4</accession>
<keyword evidence="2" id="KW-1185">Reference proteome</keyword>
<evidence type="ECO:0000313" key="2">
    <source>
        <dbReference type="Proteomes" id="UP000692954"/>
    </source>
</evidence>
<protein>
    <submittedName>
        <fullName evidence="1">Uncharacterized protein</fullName>
    </submittedName>
</protein>
<dbReference type="AlphaFoldDB" id="A0A8S1REG4"/>
<organism evidence="1 2">
    <name type="scientific">Paramecium sonneborni</name>
    <dbReference type="NCBI Taxonomy" id="65129"/>
    <lineage>
        <taxon>Eukaryota</taxon>
        <taxon>Sar</taxon>
        <taxon>Alveolata</taxon>
        <taxon>Ciliophora</taxon>
        <taxon>Intramacronucleata</taxon>
        <taxon>Oligohymenophorea</taxon>
        <taxon>Peniculida</taxon>
        <taxon>Parameciidae</taxon>
        <taxon>Paramecium</taxon>
    </lineage>
</organism>
<gene>
    <name evidence="1" type="ORF">PSON_ATCC_30995.1.T1690063</name>
</gene>
<sequence length="49" mass="6211">MIQRKELVEMEMRRHNLFEYRDQNRSKVDQENLKRDKNMKHIKLKLLNL</sequence>